<sequence>MREFDLGRLPALGVGLGYRREIDAAIMANHERIDCLEIITENFLDTPVGGPLEQLRDQFALVPHGIELSIGTEGPLDDGYLDGLALLVARVDAPWCSDHLSFTRAGGLSIGQLTPLMRTRELADDIAGKARRVQERVGTPFLLENITYHLDFPAELSEAEFITRVVERAGCGLLLDLTNVFVNATNHGYDAIEFVNSIPLERVVQMHLAGGYWSGGTLLDSHSAPVPAEVWELLDYVAGRTPALRCVILERDQDFPDDFDELTADLRRARACVGSVVCG</sequence>
<dbReference type="PANTHER" id="PTHR42194">
    <property type="entry name" value="UPF0276 PROTEIN HI_1600"/>
    <property type="match status" value="1"/>
</dbReference>
<dbReference type="OrthoDB" id="9763101at2"/>
<gene>
    <name evidence="1" type="ORF">DFR70_109206</name>
</gene>
<accession>A0A318K1H6</accession>
<dbReference type="EMBL" id="QJKF01000009">
    <property type="protein sequence ID" value="PXX61015.1"/>
    <property type="molecule type" value="Genomic_DNA"/>
</dbReference>
<evidence type="ECO:0000313" key="2">
    <source>
        <dbReference type="Proteomes" id="UP000247569"/>
    </source>
</evidence>
<dbReference type="InterPro" id="IPR036237">
    <property type="entry name" value="Xyl_isomerase-like_sf"/>
</dbReference>
<name>A0A318K1H6_9NOCA</name>
<dbReference type="Pfam" id="PF05114">
    <property type="entry name" value="MbnB_TglH_ChrH"/>
    <property type="match status" value="1"/>
</dbReference>
<proteinExistence type="predicted"/>
<dbReference type="SUPFAM" id="SSF51658">
    <property type="entry name" value="Xylose isomerase-like"/>
    <property type="match status" value="1"/>
</dbReference>
<evidence type="ECO:0000313" key="1">
    <source>
        <dbReference type="EMBL" id="PXX61015.1"/>
    </source>
</evidence>
<dbReference type="InterPro" id="IPR007801">
    <property type="entry name" value="MbnB/TglH/ChrH"/>
</dbReference>
<dbReference type="NCBIfam" id="NF003818">
    <property type="entry name" value="PRK05409.1"/>
    <property type="match status" value="1"/>
</dbReference>
<protein>
    <submittedName>
        <fullName evidence="1">Uncharacterized protein</fullName>
    </submittedName>
</protein>
<dbReference type="RefSeq" id="WP_110293750.1">
    <property type="nucleotide sequence ID" value="NZ_QJKF01000009.1"/>
</dbReference>
<comment type="caution">
    <text evidence="1">The sequence shown here is derived from an EMBL/GenBank/DDBJ whole genome shotgun (WGS) entry which is preliminary data.</text>
</comment>
<dbReference type="Proteomes" id="UP000247569">
    <property type="component" value="Unassembled WGS sequence"/>
</dbReference>
<dbReference type="PANTHER" id="PTHR42194:SF1">
    <property type="entry name" value="UPF0276 PROTEIN HI_1600"/>
    <property type="match status" value="1"/>
</dbReference>
<reference evidence="1 2" key="1">
    <citation type="submission" date="2018-05" db="EMBL/GenBank/DDBJ databases">
        <title>Genomic Encyclopedia of Type Strains, Phase IV (KMG-IV): sequencing the most valuable type-strain genomes for metagenomic binning, comparative biology and taxonomic classification.</title>
        <authorList>
            <person name="Goeker M."/>
        </authorList>
    </citation>
    <scope>NUCLEOTIDE SEQUENCE [LARGE SCALE GENOMIC DNA]</scope>
    <source>
        <strain evidence="1 2">DSM 44704</strain>
    </source>
</reference>
<dbReference type="AlphaFoldDB" id="A0A318K1H6"/>
<keyword evidence="2" id="KW-1185">Reference proteome</keyword>
<organism evidence="1 2">
    <name type="scientific">Nocardia tenerifensis</name>
    <dbReference type="NCBI Taxonomy" id="228006"/>
    <lineage>
        <taxon>Bacteria</taxon>
        <taxon>Bacillati</taxon>
        <taxon>Actinomycetota</taxon>
        <taxon>Actinomycetes</taxon>
        <taxon>Mycobacteriales</taxon>
        <taxon>Nocardiaceae</taxon>
        <taxon>Nocardia</taxon>
    </lineage>
</organism>
<dbReference type="Gene3D" id="3.20.20.150">
    <property type="entry name" value="Divalent-metal-dependent TIM barrel enzymes"/>
    <property type="match status" value="1"/>
</dbReference>